<gene>
    <name evidence="2" type="ORF">A8C32_16485</name>
</gene>
<feature type="domain" description="DUF6443" evidence="1">
    <location>
        <begin position="337"/>
        <end position="429"/>
    </location>
</feature>
<dbReference type="PANTHER" id="PTHR32305:SF15">
    <property type="entry name" value="PROTEIN RHSA-RELATED"/>
    <property type="match status" value="1"/>
</dbReference>
<keyword evidence="3" id="KW-1185">Reference proteome</keyword>
<evidence type="ECO:0000259" key="1">
    <source>
        <dbReference type="Pfam" id="PF20041"/>
    </source>
</evidence>
<dbReference type="InterPro" id="IPR045619">
    <property type="entry name" value="DUF6443"/>
</dbReference>
<dbReference type="PANTHER" id="PTHR32305">
    <property type="match status" value="1"/>
</dbReference>
<dbReference type="STRING" id="1849968.A8C32_16485"/>
<organism evidence="2 3">
    <name type="scientific">Flavivirga aquatica</name>
    <dbReference type="NCBI Taxonomy" id="1849968"/>
    <lineage>
        <taxon>Bacteria</taxon>
        <taxon>Pseudomonadati</taxon>
        <taxon>Bacteroidota</taxon>
        <taxon>Flavobacteriia</taxon>
        <taxon>Flavobacteriales</taxon>
        <taxon>Flavobacteriaceae</taxon>
        <taxon>Flavivirga</taxon>
    </lineage>
</organism>
<dbReference type="Gene3D" id="2.180.10.10">
    <property type="entry name" value="RHS repeat-associated core"/>
    <property type="match status" value="2"/>
</dbReference>
<reference evidence="2 3" key="1">
    <citation type="submission" date="2016-05" db="EMBL/GenBank/DDBJ databases">
        <title>Draft Genome Sequence of Algibacter sp. Strain SK-16 Isolated from the Surface Water of Aburatsubo Inlet.</title>
        <authorList>
            <person name="Wong S.-K."/>
            <person name="Yoshizawa S."/>
            <person name="Nakajima Y."/>
            <person name="Ogura Y."/>
            <person name="Tetsuya H."/>
            <person name="Hamasaki K."/>
        </authorList>
    </citation>
    <scope>NUCLEOTIDE SEQUENCE [LARGE SCALE GENOMIC DNA]</scope>
    <source>
        <strain evidence="2 3">SK-16</strain>
    </source>
</reference>
<evidence type="ECO:0000313" key="3">
    <source>
        <dbReference type="Proteomes" id="UP000095713"/>
    </source>
</evidence>
<dbReference type="Pfam" id="PF20041">
    <property type="entry name" value="DUF6443"/>
    <property type="match status" value="1"/>
</dbReference>
<dbReference type="EMBL" id="MDJD01000043">
    <property type="protein sequence ID" value="OEK08051.1"/>
    <property type="molecule type" value="Genomic_DNA"/>
</dbReference>
<name>A0A1E5T9L1_9FLAO</name>
<dbReference type="InterPro" id="IPR050708">
    <property type="entry name" value="T6SS_VgrG/RHS"/>
</dbReference>
<protein>
    <recommendedName>
        <fullName evidence="1">DUF6443 domain-containing protein</fullName>
    </recommendedName>
</protein>
<evidence type="ECO:0000313" key="2">
    <source>
        <dbReference type="EMBL" id="OEK08051.1"/>
    </source>
</evidence>
<comment type="caution">
    <text evidence="2">The sequence shown here is derived from an EMBL/GenBank/DDBJ whole genome shotgun (WGS) entry which is preliminary data.</text>
</comment>
<proteinExistence type="predicted"/>
<dbReference type="Proteomes" id="UP000095713">
    <property type="component" value="Unassembled WGS sequence"/>
</dbReference>
<sequence length="3334" mass="374122">MNLLQIKIMIMNSIHKVSKPNENIKRVLLIILCTVFSFNFSTAQEFIIKEIEKELKTATSFELTEVFTPQNLVSYPDFKGYVKVFVKGAWSEAYTAEVTYTVNIKNGTQLNKIAQVSYNPNGNIGESININISGYEFELGEEEVTSVAINSIKINNVTTLDSNLPTNLFMSLGYESYQYIALNWGANIQAQVTTNETIRFDWTTNSASGYNGIVFFELAWTWVDNYSTEGIEHNKVPEDIFFSDRDFELNRTTVQLNVTEGVNTQHYEIPNLFQNGYILFAIRAVGRVDAGRTAYHQGKWSSYTETKKVDIQDWISENCTLALEDNSNGFNWQFQASYAEDGKKKEVVSYFDGTLRNRQTVTQINSDKHAVVGEVIYDAHGRPAIEVLPVPIAENKLKFYDGVTKNASNNLYTYLDFDVDVEDVSDPYSVIPASAMSTSNGASKYYSNQNDIQGVTQPWQSYVPDAEEYPYSQIEYTPDNTGRIKRKSGVGKTHQLGSKHEMKYYYSGAPDRIELVRLFGENVGNALHYKKNMVVDPNGQVSVSYIDPQGRTIATALSGKTDKDTEGNDILVSLEDADEIAAIERDLLGKKEGQIYDSNTDKNEAYTTVNSAGYPAGLLHNSTFLVGREEADYDINYSANQNESFNFNPILTVGSCSLTKPFVYDVFISLKNEFGKELLDVTEQNKVFNTSVNTGLAYNNTDIKLGIGNYNITKDIKINQGVLDGYLKELETALTTEGSDCYINPDNLLPEDTNEDFNCIEDCGACDLAIGSKNTYVANQLVRANINTANNLYDSYVAIYQNEWDDLKLQCDEICNRVNTIDQVVPDLSNIGMNKLLPDVMPEGQYAQDDELSVLSDNSKLFYTNHGVVTSDSNTEKWRFPKFDSADGTTTVSHYIEEDGTESKIEVYIYSVVEKDANGNDVVDQEGNNVIVNRGSIPLIAAFDEIIENAKEGDVLEVFPEDLAHVSDFKNEFKSSWARSLVQYHPEYPYVVYFNDLSSKKETTSLTGIPINTFQYDYLLQELIPNTGQSKLQKAIELGLISILDVTSISKADPFFKITNYSVLPTACSNRNDIVEYGLITDYDGVPQTGTEANLPMWKLTYRTMFCGDERLFPCENIPSTFSACITDVLTKTATTQDRFWDTYVGFYVSLKQRMVDVYSQMYAAERNVYNGCIGPVDTHDNNIKNILPNYNALTNCIINSPNDSGYSVCSQLLSSPSVPSSDILLKERRFLQADNIYNSSELGELVDVEILKSDVDVSTWKQTGKCPLVFDLEFFLDSYFKEATVFGDLNNSTGDLNPKRYISYELIKSQLEEGNTSTISSIDFNVTGNIAITFGLTGGATIPEMVIDTPHSTITGREFNFNDYATTGSSNSWSITKVSNLIYDETIVGFNSFKALANITYQENGETKLGDIVLTGNSGALIGNCEDLLKLAERIVTYTPTYESFTDNGCARSLDFGSSLTTILNEYLNEFEIEQQLPQDNINVMLADTLLINVSTSYANSYVKSYIGDKKGEAIMHLEYDPAVQQLRFIIKIRGQIIMSLGISLKDYYPSQIYNISKIAINNETPNIVGLSFQLENGNLVETNGELYRNSRGHVFDFSCNGCNDNMLLTEDEQIAVKLEAFLNTLLEYYNSSNDFENFLSDKLYEIGGYIENLNYHGYPTIFNFSVVPIPESSFLQVSFSYDRSIREDNTATFVVKGVADGDGFKISSHIRNLKLDPNNIENFTYEYYDDPSFNGNSDLELPVYTNGSGTISSLSGCSNIDGSEGDAPKHIAFFVKKPKNISDSVELRLNLLEFIETYKNKTNMYFSFVGFGKSDFSGTLLRPNIIEQNYTDANASEFNDWLTDVLITSRTTLYNDVYEAYKVGSMMISSCLVSANALIIFADDYKHDITYSDSEYTTIERYYYHMGGGTYEYSISDTNSFCEFDAGVLVECYNIKDWVNRVGSYIPDDPYSPALSLTEGKNLLDNNYYSYNDYSEVSNSLIDLVNNILDPCQKKDIVCQECIPQTVIPVACEAEYVKYETKMNAIGVEVPSYYNEPAYEGSPDTYFCHVKYQYIADSYVRYLDAFNINTLEDLDHPEFLTIGEFGDTNLNYGYNEILAVVGEYWSFKQANATTEHNWNTYVNNVYMVENKVCPPPVMDITSLPAPEDLLPDTPQSICEQLLSNANKAYALQLYDELIESEKVRFKKEYLKKAIEELQETFLLSYEDAEYQYTLYYYDQAGNLVQTVAPEGVDRVNQDHNFKTQYRYNSLNQLVWQSTPDGGETRFAYDDLGRIIASQNALQLKRSTPENSMISYTLYDGLGRIIEAGQGHSNKEFVITNDGILQYYVEEYGSDILIRDSSLLPDLFSKKEQVTTTTYTKTINLAKDFGFKQSTNTRNRVTSVVYTEDTSSGLDYNNAIFYDYDIHGNVKKMGYYVYLGEEEQRTIKTTEYEYDLISGNVNQVTYQKDKVDQFIHRYTYDADNRITAVKTSRDGMTWETDAAYNYYAHGPLARTVLGEQKVQGLDYAYTLQGWLKGVNGEQAGVDDIGGDNGAIVAKDAFGYSLNYYSGDYIPVAGTNPFNTAESTNNQSIKNLYNGNIKTMVTSLIDLNENPLSVLQNNYTYDQLNRIKKMESYNVASASGVKAYATDYQYDRNGNLKRLQRWAGGLQMDDFDYKYNTAASSQLRNNRLYAVLDEPALDSNFENIDINSGQKLGVLNSLTGEYEQDATSPDNKPNYQYDAIGQLISDEQEGISNIDWRVDGKVASITKEDNTIISFEYDGLGNRIAKKTIPNGNINDAIYTYYMRDAQGNVLGVYRKGLVEIPNTGGDYIVPAGTIHTEEELIQAEQNVILAENGSYTIRPSADVTIKAGNSIVIKSDALIQSGATAYLFIDPNIVLPNETEQVGLQLAEHHIYGSSRLGIQQYIGDLTPLENKFINTIGDKRYELSNHLGNVLSVVSDRKLVEDPLNFTNFTPDVLTYNDYYPGGMLLPNRHGSSDSYRYGFQGQEKDDEVKGEGNSINFTFRMYDPRINRFFAIDPLTYNYPHYSPYSFSGNKLISHRELEGGEEMGVVADPETGGISILTQTGEKIKMFMIVETIKQQGAAAAEKSFQIAFESLKEGNLVATNGNTHVTSKIVEKEILMIDGTKMKVMIGENFGYNQGGNKVTTKGLNQIELFRPNKLIKAANLVEMASLVNTARIVDTNSGELDPNAALGAAVGELASLAKGGGMMKGIAVDLLLMTTEHYIRSHKGATEASYIDDIRSGKEDMAGAFAFINNNNIDFENGAIYEILELKNSTIQKFITGEIKDLAKLEQYNLENEDSTPNGAILIERISTKKVNVLSIHIGTDEKK</sequence>
<accession>A0A1E5T9L1</accession>